<evidence type="ECO:0000313" key="12">
    <source>
        <dbReference type="Proteomes" id="UP000246077"/>
    </source>
</evidence>
<evidence type="ECO:0000256" key="10">
    <source>
        <dbReference type="SAM" id="SignalP"/>
    </source>
</evidence>
<dbReference type="InterPro" id="IPR009045">
    <property type="entry name" value="Zn_M74/Hedgehog-like"/>
</dbReference>
<dbReference type="AlphaFoldDB" id="A0A317E5A4"/>
<dbReference type="EMBL" id="QGLF01000002">
    <property type="protein sequence ID" value="PWR22179.1"/>
    <property type="molecule type" value="Genomic_DNA"/>
</dbReference>
<proteinExistence type="predicted"/>
<keyword evidence="4" id="KW-0574">Periplasm</keyword>
<evidence type="ECO:0000256" key="2">
    <source>
        <dbReference type="ARBA" id="ARBA00022723"/>
    </source>
</evidence>
<dbReference type="NCBIfam" id="NF006947">
    <property type="entry name" value="PRK09429.1"/>
    <property type="match status" value="1"/>
</dbReference>
<gene>
    <name evidence="11" type="ORF">DKG75_09440</name>
</gene>
<feature type="chain" id="PRO_5016455029" evidence="10">
    <location>
        <begin position="39"/>
        <end position="299"/>
    </location>
</feature>
<dbReference type="PIRSF" id="PIRSF018455">
    <property type="entry name" value="MepA"/>
    <property type="match status" value="1"/>
</dbReference>
<dbReference type="OrthoDB" id="1467367at2"/>
<keyword evidence="2" id="KW-0479">Metal-binding</keyword>
<dbReference type="Pfam" id="PF03411">
    <property type="entry name" value="Peptidase_M74"/>
    <property type="match status" value="1"/>
</dbReference>
<keyword evidence="3 10" id="KW-0732">Signal</keyword>
<organism evidence="11 12">
    <name type="scientific">Zavarzinia compransoris</name>
    <dbReference type="NCBI Taxonomy" id="1264899"/>
    <lineage>
        <taxon>Bacteria</taxon>
        <taxon>Pseudomonadati</taxon>
        <taxon>Pseudomonadota</taxon>
        <taxon>Alphaproteobacteria</taxon>
        <taxon>Rhodospirillales</taxon>
        <taxon>Zavarziniaceae</taxon>
        <taxon>Zavarzinia</taxon>
    </lineage>
</organism>
<evidence type="ECO:0000313" key="11">
    <source>
        <dbReference type="EMBL" id="PWR22179.1"/>
    </source>
</evidence>
<keyword evidence="8" id="KW-1015">Disulfide bond</keyword>
<dbReference type="Gene3D" id="3.30.1380.10">
    <property type="match status" value="1"/>
</dbReference>
<evidence type="ECO:0000256" key="1">
    <source>
        <dbReference type="ARBA" id="ARBA00022670"/>
    </source>
</evidence>
<dbReference type="InterPro" id="IPR005073">
    <property type="entry name" value="Peptidase_M74"/>
</dbReference>
<dbReference type="SUPFAM" id="SSF55166">
    <property type="entry name" value="Hedgehog/DD-peptidase"/>
    <property type="match status" value="1"/>
</dbReference>
<dbReference type="Proteomes" id="UP000246077">
    <property type="component" value="Unassembled WGS sequence"/>
</dbReference>
<dbReference type="GO" id="GO:0030288">
    <property type="term" value="C:outer membrane-bounded periplasmic space"/>
    <property type="evidence" value="ECO:0007669"/>
    <property type="project" value="InterPro"/>
</dbReference>
<dbReference type="GO" id="GO:0004252">
    <property type="term" value="F:serine-type endopeptidase activity"/>
    <property type="evidence" value="ECO:0007669"/>
    <property type="project" value="InterPro"/>
</dbReference>
<feature type="signal peptide" evidence="10">
    <location>
        <begin position="1"/>
        <end position="38"/>
    </location>
</feature>
<sequence length="299" mass="32144">MIAPALWFQALWRPRRLRLPPVLAIVFLAALAPLPAVAQTRYDTPWADVTAPSGGAARAIGGPSRGCIAGARPLAAEGEGFQVLRRWRNRYYGHPDLLAFLTRLGKAQAAAKFGPLLIGDMAQPRGGPMATGHRSHQTGIDADILFTPGPMAPAARESLTAPPSMLLPGGKGVDLKRFGPTQVAMLRHAARDPAIARIFVNFHLKKRLCQSLPPAERAEWLGKVRPWAGHDEHFHIRLHCPAGSAQCEDQDPIPAGDGCDDSLEAWFRPAPPPDPNAPKPPKPRLPVLPAACDAVLTAK</sequence>
<feature type="region of interest" description="Disordered" evidence="9">
    <location>
        <begin position="246"/>
        <end position="286"/>
    </location>
</feature>
<dbReference type="GO" id="GO:0006508">
    <property type="term" value="P:proteolysis"/>
    <property type="evidence" value="ECO:0007669"/>
    <property type="project" value="UniProtKB-KW"/>
</dbReference>
<comment type="caution">
    <text evidence="11">The sequence shown here is derived from an EMBL/GenBank/DDBJ whole genome shotgun (WGS) entry which is preliminary data.</text>
</comment>
<dbReference type="GO" id="GO:0046872">
    <property type="term" value="F:metal ion binding"/>
    <property type="evidence" value="ECO:0007669"/>
    <property type="project" value="UniProtKB-KW"/>
</dbReference>
<evidence type="ECO:0000256" key="4">
    <source>
        <dbReference type="ARBA" id="ARBA00022764"/>
    </source>
</evidence>
<keyword evidence="12" id="KW-1185">Reference proteome</keyword>
<reference evidence="12" key="1">
    <citation type="submission" date="2018-05" db="EMBL/GenBank/DDBJ databases">
        <title>Zavarzinia sp. HR-AS.</title>
        <authorList>
            <person name="Lee Y."/>
            <person name="Jeon C.O."/>
        </authorList>
    </citation>
    <scope>NUCLEOTIDE SEQUENCE [LARGE SCALE GENOMIC DNA]</scope>
    <source>
        <strain evidence="12">DSM 1231</strain>
    </source>
</reference>
<evidence type="ECO:0000256" key="8">
    <source>
        <dbReference type="PIRSR" id="PIRSR018455-2"/>
    </source>
</evidence>
<evidence type="ECO:0000256" key="7">
    <source>
        <dbReference type="ARBA" id="ARBA00023049"/>
    </source>
</evidence>
<protein>
    <submittedName>
        <fullName evidence="11">Penicillin-insensitive murein endopeptidase</fullName>
    </submittedName>
</protein>
<feature type="disulfide bond" evidence="8">
    <location>
        <begin position="67"/>
        <end position="292"/>
    </location>
</feature>
<accession>A0A317E5A4</accession>
<feature type="compositionally biased region" description="Pro residues" evidence="9">
    <location>
        <begin position="269"/>
        <end position="286"/>
    </location>
</feature>
<evidence type="ECO:0000256" key="3">
    <source>
        <dbReference type="ARBA" id="ARBA00022729"/>
    </source>
</evidence>
<evidence type="ECO:0000256" key="5">
    <source>
        <dbReference type="ARBA" id="ARBA00022801"/>
    </source>
</evidence>
<feature type="disulfide bond" evidence="8">
    <location>
        <begin position="209"/>
        <end position="259"/>
    </location>
</feature>
<feature type="disulfide bond" evidence="8">
    <location>
        <begin position="240"/>
        <end position="247"/>
    </location>
</feature>
<dbReference type="RefSeq" id="WP_109920824.1">
    <property type="nucleotide sequence ID" value="NZ_QGLF01000002.1"/>
</dbReference>
<dbReference type="GO" id="GO:0008237">
    <property type="term" value="F:metallopeptidase activity"/>
    <property type="evidence" value="ECO:0007669"/>
    <property type="project" value="UniProtKB-KW"/>
</dbReference>
<name>A0A317E5A4_9PROT</name>
<keyword evidence="7" id="KW-0482">Metalloprotease</keyword>
<keyword evidence="5" id="KW-0378">Hydrolase</keyword>
<keyword evidence="1" id="KW-0645">Protease</keyword>
<evidence type="ECO:0000256" key="6">
    <source>
        <dbReference type="ARBA" id="ARBA00022833"/>
    </source>
</evidence>
<evidence type="ECO:0000256" key="9">
    <source>
        <dbReference type="SAM" id="MobiDB-lite"/>
    </source>
</evidence>
<keyword evidence="6" id="KW-0862">Zinc</keyword>